<dbReference type="SUPFAM" id="SSF57184">
    <property type="entry name" value="Growth factor receptor domain"/>
    <property type="match status" value="1"/>
</dbReference>
<dbReference type="InterPro" id="IPR003609">
    <property type="entry name" value="Pan_app"/>
</dbReference>
<dbReference type="InterPro" id="IPR036188">
    <property type="entry name" value="FAD/NAD-bd_sf"/>
</dbReference>
<dbReference type="SUPFAM" id="SSF54373">
    <property type="entry name" value="FAD-linked reductases, C-terminal domain"/>
    <property type="match status" value="1"/>
</dbReference>
<dbReference type="SMART" id="SM00473">
    <property type="entry name" value="PAN_AP"/>
    <property type="match status" value="1"/>
</dbReference>
<name>A0A8S4Q8N0_OWEFU</name>
<accession>A0A8S4Q8N0</accession>
<dbReference type="InterPro" id="IPR009030">
    <property type="entry name" value="Growth_fac_rcpt_cys_sf"/>
</dbReference>
<dbReference type="Proteomes" id="UP000749559">
    <property type="component" value="Unassembled WGS sequence"/>
</dbReference>
<dbReference type="InterPro" id="IPR000742">
    <property type="entry name" value="EGF"/>
</dbReference>
<gene>
    <name evidence="2" type="ORF">OFUS_LOCUS25552</name>
</gene>
<dbReference type="PROSITE" id="PS50948">
    <property type="entry name" value="PAN"/>
    <property type="match status" value="1"/>
</dbReference>
<dbReference type="PANTHER" id="PTHR10742">
    <property type="entry name" value="FLAVIN MONOAMINE OXIDASE"/>
    <property type="match status" value="1"/>
</dbReference>
<sequence length="1120" mass="124264">AYSNRTTRRLCIEVAGISTPLSGRLLSHRIQCRNSMDISFNILGIICLFGLTTGQRPSVSYTFADTSWMKYERSCIIGNNQRQLSGEYELADCLQACIDDVTNLPCRSAEYAPADKQCILSSVINSDETPVGVCNSVDYYERYQEIGVRVCTTSANCTVENAECGDDNLCVCEDKYYLRGYECIPILGNFPCTLDQGDCAAVENARCFDHDSNPNTDNTCACVQGYYQFDEENCRQVLDNKPCTSVSQNCTYDIANMVCGDHDDDESTMDRCTCKSGYYTEDAACEQMLDNMKCSESSDCDEVEDAECEDEICKCESGYYTTGDTCSMVLENFVCTRGQGDCNAIENAECLDHDSNPDTDTRCACQQGYYQVEEDCKQVLDNKPCTDAAQNCSYDIANIVCDDHDEDDSTVFTCTCKTGYFTAEAACRQMLDNMACSESNDCNELLKAECEDDVCRCQTGYFTSGDRCLRVLGNLACTDSSNCSSVEYSICTGTAGSEKCGCAAKYTMKLDVCEEVLGNSCFSDIACVDVIHSSCVQKEGSSFTTCECDAGYYGRGADCIEVLENKECDDVSDCQGIRHAECGDHNGKDVCKCEDGYLKEDSIRCDKDIYNSKVIIVGAGLAGVTAAYELNKAGITNFVILEAADKVGGSLRPEELGGISVNVADELLQASDGLLQLLSELERLNITTASVESEDYIVRDNPRSNMTGILDETYETLYYPVADEVDELGEDKNENDEPDMTSRNALSMFGWRPTATDVLKNAIEFWEYDWTFNTPPETMSLKKTVELFENLETDYRIPNSGGALQILEKLINEFREDEFDARIVTGQYVDEVEYGSSGVEVKTAANKTYKADYVLLTVCSHLLAQDIIEMELPRWKKEAIYAVQQTYRAKIFMKFEHKFWDDNAYILYPSEVKGYYTIWQDLEALGVVPERSNILLVTLVGDQAVRVSTLHADVVRREATAVLRLMYGDDAVPNPTDFLFVRKESGPTEGSANPTFPFGYSNDAKMAYLANIEQVFFAGSGFSLTDYGTIPAKYTSGKREALRIKKCLEGECEEKHVPKYMARGCTYSFAQNYNEAALEDDGTCTSKKCPEIPTSGVESVLTSSLATLVMSLCFWRGAFQ</sequence>
<dbReference type="SMART" id="SM00181">
    <property type="entry name" value="EGF"/>
    <property type="match status" value="8"/>
</dbReference>
<dbReference type="SUPFAM" id="SSF57414">
    <property type="entry name" value="Hairpin loop containing domain-like"/>
    <property type="match status" value="1"/>
</dbReference>
<dbReference type="InterPro" id="IPR002937">
    <property type="entry name" value="Amino_oxidase"/>
</dbReference>
<keyword evidence="3" id="KW-1185">Reference proteome</keyword>
<dbReference type="InterPro" id="IPR050281">
    <property type="entry name" value="Flavin_monoamine_oxidase"/>
</dbReference>
<comment type="caution">
    <text evidence="2">The sequence shown here is derived from an EMBL/GenBank/DDBJ whole genome shotgun (WGS) entry which is preliminary data.</text>
</comment>
<dbReference type="GO" id="GO:0006598">
    <property type="term" value="P:polyamine catabolic process"/>
    <property type="evidence" value="ECO:0007669"/>
    <property type="project" value="TreeGrafter"/>
</dbReference>
<dbReference type="PANTHER" id="PTHR10742:SF313">
    <property type="entry name" value="AMINE OXIDASE"/>
    <property type="match status" value="1"/>
</dbReference>
<dbReference type="AlphaFoldDB" id="A0A8S4Q8N0"/>
<dbReference type="SUPFAM" id="SSF51905">
    <property type="entry name" value="FAD/NAD(P)-binding domain"/>
    <property type="match status" value="1"/>
</dbReference>
<dbReference type="EMBL" id="CAIIXF020000012">
    <property type="protein sequence ID" value="CAH1801805.1"/>
    <property type="molecule type" value="Genomic_DNA"/>
</dbReference>
<dbReference type="Gene3D" id="3.50.50.60">
    <property type="entry name" value="FAD/NAD(P)-binding domain"/>
    <property type="match status" value="1"/>
</dbReference>
<reference evidence="2" key="1">
    <citation type="submission" date="2022-03" db="EMBL/GenBank/DDBJ databases">
        <authorList>
            <person name="Martin C."/>
        </authorList>
    </citation>
    <scope>NUCLEOTIDE SEQUENCE</scope>
</reference>
<feature type="non-terminal residue" evidence="2">
    <location>
        <position position="1120"/>
    </location>
</feature>
<dbReference type="Pfam" id="PF01593">
    <property type="entry name" value="Amino_oxidase"/>
    <property type="match status" value="1"/>
</dbReference>
<dbReference type="OrthoDB" id="5046242at2759"/>
<dbReference type="GO" id="GO:0016491">
    <property type="term" value="F:oxidoreductase activity"/>
    <property type="evidence" value="ECO:0007669"/>
    <property type="project" value="InterPro"/>
</dbReference>
<dbReference type="PROSITE" id="PS01186">
    <property type="entry name" value="EGF_2"/>
    <property type="match status" value="1"/>
</dbReference>
<feature type="domain" description="Apple" evidence="1">
    <location>
        <begin position="63"/>
        <end position="144"/>
    </location>
</feature>
<evidence type="ECO:0000313" key="2">
    <source>
        <dbReference type="EMBL" id="CAH1801805.1"/>
    </source>
</evidence>
<proteinExistence type="predicted"/>
<protein>
    <recommendedName>
        <fullName evidence="1">Apple domain-containing protein</fullName>
    </recommendedName>
</protein>
<dbReference type="Gene3D" id="3.90.660.10">
    <property type="match status" value="1"/>
</dbReference>
<evidence type="ECO:0000313" key="3">
    <source>
        <dbReference type="Proteomes" id="UP000749559"/>
    </source>
</evidence>
<organism evidence="2 3">
    <name type="scientific">Owenia fusiformis</name>
    <name type="common">Polychaete worm</name>
    <dbReference type="NCBI Taxonomy" id="6347"/>
    <lineage>
        <taxon>Eukaryota</taxon>
        <taxon>Metazoa</taxon>
        <taxon>Spiralia</taxon>
        <taxon>Lophotrochozoa</taxon>
        <taxon>Annelida</taxon>
        <taxon>Polychaeta</taxon>
        <taxon>Sedentaria</taxon>
        <taxon>Canalipalpata</taxon>
        <taxon>Sabellida</taxon>
        <taxon>Oweniida</taxon>
        <taxon>Oweniidae</taxon>
        <taxon>Owenia</taxon>
    </lineage>
</organism>
<evidence type="ECO:0000259" key="1">
    <source>
        <dbReference type="PROSITE" id="PS50948"/>
    </source>
</evidence>